<dbReference type="Proteomes" id="UP001159257">
    <property type="component" value="Unassembled WGS sequence"/>
</dbReference>
<name>A0ABY1RY87_9GAMM</name>
<dbReference type="RefSeq" id="WP_283401403.1">
    <property type="nucleotide sequence ID" value="NZ_FXWV01000003.1"/>
</dbReference>
<dbReference type="SUPFAM" id="SSF50341">
    <property type="entry name" value="CheW-like"/>
    <property type="match status" value="1"/>
</dbReference>
<dbReference type="InterPro" id="IPR036061">
    <property type="entry name" value="CheW-like_dom_sf"/>
</dbReference>
<evidence type="ECO:0000259" key="2">
    <source>
        <dbReference type="Pfam" id="PF01584"/>
    </source>
</evidence>
<dbReference type="Pfam" id="PF01584">
    <property type="entry name" value="CheW"/>
    <property type="match status" value="1"/>
</dbReference>
<evidence type="ECO:0000313" key="3">
    <source>
        <dbReference type="EMBL" id="SMR73277.1"/>
    </source>
</evidence>
<feature type="non-terminal residue" evidence="3">
    <location>
        <position position="1"/>
    </location>
</feature>
<dbReference type="EMBL" id="FXWV01000003">
    <property type="protein sequence ID" value="SMR73277.1"/>
    <property type="molecule type" value="Genomic_DNA"/>
</dbReference>
<evidence type="ECO:0000256" key="1">
    <source>
        <dbReference type="SAM" id="MobiDB-lite"/>
    </source>
</evidence>
<protein>
    <submittedName>
        <fullName evidence="3">Purine-binding chemotaxis protein CheW</fullName>
    </submittedName>
</protein>
<reference evidence="3 4" key="1">
    <citation type="submission" date="2017-05" db="EMBL/GenBank/DDBJ databases">
        <authorList>
            <person name="Varghese N."/>
            <person name="Submissions S."/>
        </authorList>
    </citation>
    <scope>NUCLEOTIDE SEQUENCE [LARGE SCALE GENOMIC DNA]</scope>
    <source>
        <strain evidence="3 4">CGMCC 1.7287</strain>
    </source>
</reference>
<feature type="region of interest" description="Disordered" evidence="1">
    <location>
        <begin position="1"/>
        <end position="22"/>
    </location>
</feature>
<gene>
    <name evidence="3" type="ORF">SAMN04487964_103220</name>
</gene>
<dbReference type="InterPro" id="IPR002545">
    <property type="entry name" value="CheW-lke_dom"/>
</dbReference>
<organism evidence="3 4">
    <name type="scientific">Marinobacterium sediminicola</name>
    <dbReference type="NCBI Taxonomy" id="518898"/>
    <lineage>
        <taxon>Bacteria</taxon>
        <taxon>Pseudomonadati</taxon>
        <taxon>Pseudomonadota</taxon>
        <taxon>Gammaproteobacteria</taxon>
        <taxon>Oceanospirillales</taxon>
        <taxon>Oceanospirillaceae</taxon>
        <taxon>Marinobacterium</taxon>
    </lineage>
</organism>
<evidence type="ECO:0000313" key="4">
    <source>
        <dbReference type="Proteomes" id="UP001159257"/>
    </source>
</evidence>
<accession>A0ABY1RY87</accession>
<feature type="domain" description="CheW-like" evidence="2">
    <location>
        <begin position="43"/>
        <end position="170"/>
    </location>
</feature>
<comment type="caution">
    <text evidence="3">The sequence shown here is derived from an EMBL/GenBank/DDBJ whole genome shotgun (WGS) entry which is preliminary data.</text>
</comment>
<sequence>PEPEPEPEPEPAPAPAPQPVAAEAPEALPLPPAAAKLGAEVNCILVDMHGLKLAIPFDFVEGSLHLADISMSLDGPEWMIGRFGQEPAWTRIVDTARWLIPERYKPEYSRYSEIVILKGRRWALACDELVQSVRIPTAAINWNRDPNHRAWLMGTYMPERCAILDIEHMLLDFEAACV</sequence>
<keyword evidence="4" id="KW-1185">Reference proteome</keyword>
<proteinExistence type="predicted"/>